<dbReference type="InterPro" id="IPR009752">
    <property type="entry name" value="Phage_Mu_GpJ"/>
</dbReference>
<dbReference type="Pfam" id="PF07030">
    <property type="entry name" value="Phage_Mu_Gp36"/>
    <property type="match status" value="1"/>
</dbReference>
<dbReference type="AlphaFoldDB" id="A0A9X2ZIX2"/>
<name>A0A9X2ZIX2_9FLAO</name>
<evidence type="ECO:0000313" key="1">
    <source>
        <dbReference type="EMBL" id="MCV9929511.1"/>
    </source>
</evidence>
<dbReference type="RefSeq" id="WP_264207597.1">
    <property type="nucleotide sequence ID" value="NZ_JAOZEW010000020.1"/>
</dbReference>
<gene>
    <name evidence="1" type="ORF">OIU83_17755</name>
</gene>
<proteinExistence type="predicted"/>
<organism evidence="1 2">
    <name type="scientific">Flavobacterium shii</name>
    <dbReference type="NCBI Taxonomy" id="2987687"/>
    <lineage>
        <taxon>Bacteria</taxon>
        <taxon>Pseudomonadati</taxon>
        <taxon>Bacteroidota</taxon>
        <taxon>Flavobacteriia</taxon>
        <taxon>Flavobacteriales</taxon>
        <taxon>Flavobacteriaceae</taxon>
        <taxon>Flavobacterium</taxon>
    </lineage>
</organism>
<keyword evidence="2" id="KW-1185">Reference proteome</keyword>
<dbReference type="EMBL" id="JAOZEW010000020">
    <property type="protein sequence ID" value="MCV9929511.1"/>
    <property type="molecule type" value="Genomic_DNA"/>
</dbReference>
<comment type="caution">
    <text evidence="1">The sequence shown here is derived from an EMBL/GenBank/DDBJ whole genome shotgun (WGS) entry which is preliminary data.</text>
</comment>
<protein>
    <submittedName>
        <fullName evidence="1">DUF1320 domain-containing protein</fullName>
    </submittedName>
</protein>
<sequence length="141" mass="16623">MRYILETDYEMLIKNEIIRLLTATDFYNSTKLKRAEQTAIDQMRQYIGKRYDLVAFFNATTRDEFIITLLIDAALYHLYSQTGMKDIPKHRDDRYQDALDWLKEVGKGTIPADLPEIKDDAGETFSEVKIWSARPPEDHKW</sequence>
<reference evidence="1" key="1">
    <citation type="submission" date="2022-10" db="EMBL/GenBank/DDBJ databases">
        <title>Two novel species of Flavobacterium.</title>
        <authorList>
            <person name="Liu Q."/>
            <person name="Xin Y.-H."/>
        </authorList>
    </citation>
    <scope>NUCLEOTIDE SEQUENCE</scope>
    <source>
        <strain evidence="1">LS1R49</strain>
    </source>
</reference>
<evidence type="ECO:0000313" key="2">
    <source>
        <dbReference type="Proteomes" id="UP001151079"/>
    </source>
</evidence>
<dbReference type="Proteomes" id="UP001151079">
    <property type="component" value="Unassembled WGS sequence"/>
</dbReference>
<accession>A0A9X2ZIX2</accession>